<sequence length="80" mass="8524">MTDLDRDLLAAHAAGDTSALVALYAQAAEAANSTDQAAFYLTHAHVFAMEAGHPDTPALRQRLIDMGRECPLPAPNPPLR</sequence>
<name>A0A2T6CH34_9RHOB</name>
<organism evidence="1 2">
    <name type="scientific">Sulfitobacter mediterraneus</name>
    <dbReference type="NCBI Taxonomy" id="83219"/>
    <lineage>
        <taxon>Bacteria</taxon>
        <taxon>Pseudomonadati</taxon>
        <taxon>Pseudomonadota</taxon>
        <taxon>Alphaproteobacteria</taxon>
        <taxon>Rhodobacterales</taxon>
        <taxon>Roseobacteraceae</taxon>
        <taxon>Sulfitobacter</taxon>
    </lineage>
</organism>
<dbReference type="OrthoDB" id="7864216at2"/>
<proteinExistence type="predicted"/>
<protein>
    <submittedName>
        <fullName evidence="1">Uncharacterized protein</fullName>
    </submittedName>
</protein>
<evidence type="ECO:0000313" key="2">
    <source>
        <dbReference type="Proteomes" id="UP000244092"/>
    </source>
</evidence>
<dbReference type="Proteomes" id="UP000244092">
    <property type="component" value="Unassembled WGS sequence"/>
</dbReference>
<reference evidence="1 2" key="1">
    <citation type="submission" date="2018-04" db="EMBL/GenBank/DDBJ databases">
        <title>Genomic Encyclopedia of Archaeal and Bacterial Type Strains, Phase II (KMG-II): from individual species to whole genera.</title>
        <authorList>
            <person name="Goeker M."/>
        </authorList>
    </citation>
    <scope>NUCLEOTIDE SEQUENCE [LARGE SCALE GENOMIC DNA]</scope>
    <source>
        <strain evidence="1 2">DSM 12244</strain>
    </source>
</reference>
<gene>
    <name evidence="1" type="ORF">C8N31_103282</name>
</gene>
<dbReference type="EMBL" id="QBKU01000003">
    <property type="protein sequence ID" value="PTX74800.1"/>
    <property type="molecule type" value="Genomic_DNA"/>
</dbReference>
<dbReference type="AlphaFoldDB" id="A0A2T6CH34"/>
<accession>A0A2T6CH34</accession>
<comment type="caution">
    <text evidence="1">The sequence shown here is derived from an EMBL/GenBank/DDBJ whole genome shotgun (WGS) entry which is preliminary data.</text>
</comment>
<evidence type="ECO:0000313" key="1">
    <source>
        <dbReference type="EMBL" id="PTX74800.1"/>
    </source>
</evidence>
<dbReference type="RefSeq" id="WP_025048227.1">
    <property type="nucleotide sequence ID" value="NZ_QBKU01000003.1"/>
</dbReference>